<evidence type="ECO:0000313" key="1">
    <source>
        <dbReference type="EMBL" id="SJM38129.1"/>
    </source>
</evidence>
<organism evidence="1 2">
    <name type="scientific">Psychrobacter pasteurii</name>
    <dbReference type="NCBI Taxonomy" id="1945520"/>
    <lineage>
        <taxon>Bacteria</taxon>
        <taxon>Pseudomonadati</taxon>
        <taxon>Pseudomonadota</taxon>
        <taxon>Gammaproteobacteria</taxon>
        <taxon>Moraxellales</taxon>
        <taxon>Moraxellaceae</taxon>
        <taxon>Psychrobacter</taxon>
    </lineage>
</organism>
<dbReference type="STRING" id="1945520.A1019T_02119"/>
<dbReference type="EMBL" id="FUGD01000126">
    <property type="protein sequence ID" value="SJM38129.1"/>
    <property type="molecule type" value="Genomic_DNA"/>
</dbReference>
<sequence>MKLSDVKHRIDNYFDKIDAHELYDISISKYNFIDYTSYTVSFKRINVNCLSQSYDDFNNTIDVTETGNLLLAA</sequence>
<keyword evidence="2" id="KW-1185">Reference proteome</keyword>
<reference evidence="2" key="1">
    <citation type="submission" date="2017-02" db="EMBL/GenBank/DDBJ databases">
        <authorList>
            <person name="Mornico D."/>
        </authorList>
    </citation>
    <scope>NUCLEOTIDE SEQUENCE [LARGE SCALE GENOMIC DNA]</scope>
</reference>
<dbReference type="OrthoDB" id="1453360at2"/>
<dbReference type="RefSeq" id="WP_077449493.1">
    <property type="nucleotide sequence ID" value="NZ_FUGD01000126.1"/>
</dbReference>
<accession>A0A1R4EIA1</accession>
<name>A0A1R4EIA1_9GAMM</name>
<gene>
    <name evidence="1" type="ORF">A1019T_02119</name>
</gene>
<dbReference type="AlphaFoldDB" id="A0A1R4EIA1"/>
<protein>
    <submittedName>
        <fullName evidence="1">Uncharacterized protein</fullName>
    </submittedName>
</protein>
<evidence type="ECO:0000313" key="2">
    <source>
        <dbReference type="Proteomes" id="UP000188169"/>
    </source>
</evidence>
<dbReference type="Proteomes" id="UP000188169">
    <property type="component" value="Unassembled WGS sequence"/>
</dbReference>
<proteinExistence type="predicted"/>